<accession>A0A7J9USS0</accession>
<feature type="non-terminal residue" evidence="3">
    <location>
        <position position="1"/>
    </location>
</feature>
<evidence type="ECO:0000259" key="2">
    <source>
        <dbReference type="Pfam" id="PF08486"/>
    </source>
</evidence>
<feature type="signal peptide" evidence="1">
    <location>
        <begin position="1"/>
        <end position="22"/>
    </location>
</feature>
<dbReference type="Pfam" id="PF08486">
    <property type="entry name" value="SpoIID"/>
    <property type="match status" value="1"/>
</dbReference>
<evidence type="ECO:0000313" key="4">
    <source>
        <dbReference type="Proteomes" id="UP000429644"/>
    </source>
</evidence>
<evidence type="ECO:0000256" key="1">
    <source>
        <dbReference type="SAM" id="SignalP"/>
    </source>
</evidence>
<proteinExistence type="predicted"/>
<dbReference type="InterPro" id="IPR013486">
    <property type="entry name" value="SpoIID/LytB"/>
</dbReference>
<gene>
    <name evidence="3" type="ORF">GB882_03195</name>
</gene>
<sequence>VQVAVIGILAGAAASVAPVAQAAEAIYYPPASGAWEVRGHGYGHGVGLSQWGARGAAQQGRSANEILDFYYPGTATNNIGNPQIRVGLTSTFGSVTAASFWSPAGTGNAVAVDNGGGGVRVEGAGMFNVRIDGQGFVVDRVTAGGETTRFPGNELWVRTINGVVASPAGAAEGVWYRGAIRLVRTGATTYDVVNHVSMQEYLYGVVPREMPAGWEAAALQAQAVAARSYALSVSRPANAYDLCDTTACQVYGGRAAVNPAGTMTFNRESGSSNAAVDATGGLVRWHQGAVAFTQFSSSNGGYTKAGSKPYLVAKPDPWSGAARNDTVSSWGAQLPVSAVQAKCPAGGTLQRLVITSRDGRGEWGGRITGARVECTTGNANVTGDAALRFGMKSSWWVPTAPAARATGFFLSNSNATGTADIVFNYGDPGDTVLVGDWDGNRTDTLAVRRGGVYYLSNSNATGKADIVMAYGNPDDTVLVGDWDGDGVDTLAVRRGGVYYLSNSNATGKADIVMAYGNPDDTVLVGDWDGNGTDTLAVRRGGVYYLSNSNTTGKADIVMAYGNPGDTVLVGDWDGNGTDTLAVRRGGVYYLSNSNATGKADVVMGYGDPGDEVIVGDWDGNGTDTLGVRRR</sequence>
<dbReference type="GO" id="GO:0030288">
    <property type="term" value="C:outer membrane-bounded periplasmic space"/>
    <property type="evidence" value="ECO:0007669"/>
    <property type="project" value="TreeGrafter"/>
</dbReference>
<protein>
    <submittedName>
        <fullName evidence="3">SpoIID/LytB domain-containing protein</fullName>
    </submittedName>
</protein>
<dbReference type="SUPFAM" id="SSF69318">
    <property type="entry name" value="Integrin alpha N-terminal domain"/>
    <property type="match status" value="1"/>
</dbReference>
<keyword evidence="4" id="KW-1185">Reference proteome</keyword>
<feature type="chain" id="PRO_5029893511" evidence="1">
    <location>
        <begin position="23"/>
        <end position="630"/>
    </location>
</feature>
<dbReference type="Proteomes" id="UP000429644">
    <property type="component" value="Unassembled WGS sequence"/>
</dbReference>
<dbReference type="InterPro" id="IPR013693">
    <property type="entry name" value="SpoIID/LytB_N"/>
</dbReference>
<dbReference type="GO" id="GO:0030435">
    <property type="term" value="P:sporulation resulting in formation of a cellular spore"/>
    <property type="evidence" value="ECO:0007669"/>
    <property type="project" value="InterPro"/>
</dbReference>
<comment type="caution">
    <text evidence="3">The sequence shown here is derived from an EMBL/GenBank/DDBJ whole genome shotgun (WGS) entry which is preliminary data.</text>
</comment>
<dbReference type="EMBL" id="WHPD01000701">
    <property type="protein sequence ID" value="MPV87661.1"/>
    <property type="molecule type" value="Genomic_DNA"/>
</dbReference>
<reference evidence="3 4" key="1">
    <citation type="submission" date="2019-10" db="EMBL/GenBank/DDBJ databases">
        <title>Georgenia wutianyii sp. nov. and Georgenia yuyongxinii sp. nov. isolated from plateau pika (Ochotona curzoniae) in the Qinghai-Tibet plateau of China.</title>
        <authorList>
            <person name="Tian Z."/>
        </authorList>
    </citation>
    <scope>NUCLEOTIDE SEQUENCE [LARGE SCALE GENOMIC DNA]</scope>
    <source>
        <strain evidence="3 4">JCM 15130</strain>
    </source>
</reference>
<dbReference type="InterPro" id="IPR051922">
    <property type="entry name" value="Bact_Sporulation_Assoc"/>
</dbReference>
<dbReference type="PANTHER" id="PTHR30032">
    <property type="entry name" value="N-ACETYLMURAMOYL-L-ALANINE AMIDASE-RELATED"/>
    <property type="match status" value="1"/>
</dbReference>
<dbReference type="NCBIfam" id="TIGR02669">
    <property type="entry name" value="SpoIID_LytB"/>
    <property type="match status" value="1"/>
</dbReference>
<keyword evidence="1" id="KW-0732">Signal</keyword>
<organism evidence="3 4">
    <name type="scientific">Georgenia ruanii</name>
    <dbReference type="NCBI Taxonomy" id="348442"/>
    <lineage>
        <taxon>Bacteria</taxon>
        <taxon>Bacillati</taxon>
        <taxon>Actinomycetota</taxon>
        <taxon>Actinomycetes</taxon>
        <taxon>Micrococcales</taxon>
        <taxon>Bogoriellaceae</taxon>
        <taxon>Georgenia</taxon>
    </lineage>
</organism>
<evidence type="ECO:0000313" key="3">
    <source>
        <dbReference type="EMBL" id="MPV87661.1"/>
    </source>
</evidence>
<dbReference type="AlphaFoldDB" id="A0A7J9USS0"/>
<dbReference type="InterPro" id="IPR028994">
    <property type="entry name" value="Integrin_alpha_N"/>
</dbReference>
<name>A0A7J9USS0_9MICO</name>
<feature type="domain" description="Sporulation stage II protein D amidase enhancer LytB N-terminal" evidence="2">
    <location>
        <begin position="188"/>
        <end position="283"/>
    </location>
</feature>
<dbReference type="PANTHER" id="PTHR30032:SF4">
    <property type="entry name" value="AMIDASE ENHANCER"/>
    <property type="match status" value="1"/>
</dbReference>